<feature type="compositionally biased region" description="Basic and acidic residues" evidence="4">
    <location>
        <begin position="315"/>
        <end position="327"/>
    </location>
</feature>
<dbReference type="Pfam" id="PF00096">
    <property type="entry name" value="zf-C2H2"/>
    <property type="match status" value="1"/>
</dbReference>
<organism evidence="6 7">
    <name type="scientific">Pomacea canaliculata</name>
    <name type="common">Golden apple snail</name>
    <dbReference type="NCBI Taxonomy" id="400727"/>
    <lineage>
        <taxon>Eukaryota</taxon>
        <taxon>Metazoa</taxon>
        <taxon>Spiralia</taxon>
        <taxon>Lophotrochozoa</taxon>
        <taxon>Mollusca</taxon>
        <taxon>Gastropoda</taxon>
        <taxon>Caenogastropoda</taxon>
        <taxon>Architaenioglossa</taxon>
        <taxon>Ampullarioidea</taxon>
        <taxon>Ampullariidae</taxon>
        <taxon>Pomacea</taxon>
    </lineage>
</organism>
<dbReference type="STRING" id="400727.A0A2T7Q1D3"/>
<dbReference type="GO" id="GO:0006355">
    <property type="term" value="P:regulation of DNA-templated transcription"/>
    <property type="evidence" value="ECO:0007669"/>
    <property type="project" value="TreeGrafter"/>
</dbReference>
<evidence type="ECO:0000256" key="4">
    <source>
        <dbReference type="SAM" id="MobiDB-lite"/>
    </source>
</evidence>
<feature type="region of interest" description="Disordered" evidence="4">
    <location>
        <begin position="177"/>
        <end position="236"/>
    </location>
</feature>
<protein>
    <recommendedName>
        <fullName evidence="5">C2H2-type domain-containing protein</fullName>
    </recommendedName>
</protein>
<dbReference type="PANTHER" id="PTHR16516">
    <property type="entry name" value="AGAP007109-PA"/>
    <property type="match status" value="1"/>
</dbReference>
<dbReference type="AlphaFoldDB" id="A0A2T7Q1D3"/>
<dbReference type="Gene3D" id="2.170.270.10">
    <property type="entry name" value="SET domain"/>
    <property type="match status" value="1"/>
</dbReference>
<reference evidence="6 7" key="1">
    <citation type="submission" date="2018-04" db="EMBL/GenBank/DDBJ databases">
        <title>The genome of golden apple snail Pomacea canaliculata provides insight into stress tolerance and invasive adaptation.</title>
        <authorList>
            <person name="Liu C."/>
            <person name="Liu B."/>
            <person name="Ren Y."/>
            <person name="Zhang Y."/>
            <person name="Wang H."/>
            <person name="Li S."/>
            <person name="Jiang F."/>
            <person name="Yin L."/>
            <person name="Zhang G."/>
            <person name="Qian W."/>
            <person name="Fan W."/>
        </authorList>
    </citation>
    <scope>NUCLEOTIDE SEQUENCE [LARGE SCALE GENOMIC DNA]</scope>
    <source>
        <strain evidence="6">SZHN2017</strain>
        <tissue evidence="6">Muscle</tissue>
    </source>
</reference>
<accession>A0A2T7Q1D3</accession>
<dbReference type="Proteomes" id="UP000245119">
    <property type="component" value="Linkage Group LG1"/>
</dbReference>
<keyword evidence="3" id="KW-0479">Metal-binding</keyword>
<keyword evidence="2" id="KW-0539">Nucleus</keyword>
<feature type="region of interest" description="Disordered" evidence="4">
    <location>
        <begin position="250"/>
        <end position="345"/>
    </location>
</feature>
<dbReference type="OrthoDB" id="5814089at2759"/>
<comment type="subcellular location">
    <subcellularLocation>
        <location evidence="1">Nucleus</location>
    </subcellularLocation>
</comment>
<evidence type="ECO:0000256" key="2">
    <source>
        <dbReference type="ARBA" id="ARBA00023242"/>
    </source>
</evidence>
<feature type="domain" description="C2H2-type" evidence="5">
    <location>
        <begin position="581"/>
        <end position="604"/>
    </location>
</feature>
<keyword evidence="3" id="KW-0862">Zinc</keyword>
<evidence type="ECO:0000313" key="7">
    <source>
        <dbReference type="Proteomes" id="UP000245119"/>
    </source>
</evidence>
<sequence length="604" mass="65047">MTWLSAACRAGADSIKQEEAAVPRRMLQSRARMSARAVVSPLRLWSSQTTAGGMGVITVTDIDYGQIFGPFPSHVTPADPAYLIGMLTNDKRPEGIVLKMDPGERREGLRAVDWLPYIQPARDSEEQNMEAYVKEGQGEQFICSRCGDTFDFPYPLRAHIKFKCSYTLNELSSSFSTKAAGGRAVTSDSERLRMTSKSFPPTEPVTLGRSSADTHKGRLDTQNERQSARSFHGFGEAKCSSPLRKRLHLEPGSSHMMTSSSSSSKVPRLTETKLDRRSPMKEDHVRVLAGLDRSPRRTPEGGSKELQNDVASAFRKVERSASPDVERSSSAGSSRATEDKLSLSPVSSSTLTAMTLPASLPLPVHGPPRSVVSSKACVASSAAAGLPSMHGSLMGLYMPRLPLVPPTLGLPAAAPLHHVSAHHPAFAAVDQIPPGLLEMCRATIPSIGPLTESFANIRNGDGDHSAAAAVAAAAAAGFPGKAGMFMGGGGGGGTGDRHSGMSGPSPGSMHFLKSNNPMVEKILQSTAPTLSASPLSALNISQNWCAKCNATFRMTSDLVYHMRSHHKREFDPMKRKREEKLKCTICNESFRERHHLTRHMSSHA</sequence>
<dbReference type="PANTHER" id="PTHR16516:SF4">
    <property type="entry name" value="C2H2-TYPE DOMAIN-CONTAINING PROTEIN"/>
    <property type="match status" value="1"/>
</dbReference>
<dbReference type="SUPFAM" id="SSF57667">
    <property type="entry name" value="beta-beta-alpha zinc fingers"/>
    <property type="match status" value="1"/>
</dbReference>
<dbReference type="InterPro" id="IPR013087">
    <property type="entry name" value="Znf_C2H2_type"/>
</dbReference>
<dbReference type="PROSITE" id="PS00028">
    <property type="entry name" value="ZINC_FINGER_C2H2_1"/>
    <property type="match status" value="2"/>
</dbReference>
<dbReference type="Gene3D" id="3.30.160.60">
    <property type="entry name" value="Classic Zinc Finger"/>
    <property type="match status" value="1"/>
</dbReference>
<comment type="caution">
    <text evidence="6">The sequence shown here is derived from an EMBL/GenBank/DDBJ whole genome shotgun (WGS) entry which is preliminary data.</text>
</comment>
<dbReference type="SMART" id="SM00355">
    <property type="entry name" value="ZnF_C2H2"/>
    <property type="match status" value="3"/>
</dbReference>
<dbReference type="InterPro" id="IPR052296">
    <property type="entry name" value="TR-Histone_Methyltrans"/>
</dbReference>
<feature type="domain" description="C2H2-type" evidence="5">
    <location>
        <begin position="543"/>
        <end position="570"/>
    </location>
</feature>
<dbReference type="EMBL" id="PZQS01000001">
    <property type="protein sequence ID" value="PVD39478.1"/>
    <property type="molecule type" value="Genomic_DNA"/>
</dbReference>
<dbReference type="InterPro" id="IPR036236">
    <property type="entry name" value="Znf_C2H2_sf"/>
</dbReference>
<name>A0A2T7Q1D3_POMCA</name>
<proteinExistence type="predicted"/>
<evidence type="ECO:0000313" key="6">
    <source>
        <dbReference type="EMBL" id="PVD39478.1"/>
    </source>
</evidence>
<feature type="compositionally biased region" description="Basic and acidic residues" evidence="4">
    <location>
        <begin position="268"/>
        <end position="286"/>
    </location>
</feature>
<feature type="compositionally biased region" description="Basic and acidic residues" evidence="4">
    <location>
        <begin position="293"/>
        <end position="307"/>
    </location>
</feature>
<dbReference type="GO" id="GO:0008270">
    <property type="term" value="F:zinc ion binding"/>
    <property type="evidence" value="ECO:0007669"/>
    <property type="project" value="UniProtKB-KW"/>
</dbReference>
<dbReference type="PROSITE" id="PS50157">
    <property type="entry name" value="ZINC_FINGER_C2H2_2"/>
    <property type="match status" value="2"/>
</dbReference>
<feature type="compositionally biased region" description="Low complexity" evidence="4">
    <location>
        <begin position="253"/>
        <end position="264"/>
    </location>
</feature>
<dbReference type="InterPro" id="IPR046341">
    <property type="entry name" value="SET_dom_sf"/>
</dbReference>
<keyword evidence="7" id="KW-1185">Reference proteome</keyword>
<feature type="compositionally biased region" description="Basic and acidic residues" evidence="4">
    <location>
        <begin position="212"/>
        <end position="227"/>
    </location>
</feature>
<dbReference type="GO" id="GO:0005634">
    <property type="term" value="C:nucleus"/>
    <property type="evidence" value="ECO:0007669"/>
    <property type="project" value="UniProtKB-SubCell"/>
</dbReference>
<keyword evidence="3" id="KW-0863">Zinc-finger</keyword>
<evidence type="ECO:0000256" key="1">
    <source>
        <dbReference type="ARBA" id="ARBA00004123"/>
    </source>
</evidence>
<gene>
    <name evidence="6" type="ORF">C0Q70_02112</name>
</gene>
<evidence type="ECO:0000259" key="5">
    <source>
        <dbReference type="PROSITE" id="PS50157"/>
    </source>
</evidence>
<evidence type="ECO:0000256" key="3">
    <source>
        <dbReference type="PROSITE-ProRule" id="PRU00042"/>
    </source>
</evidence>